<dbReference type="CDD" id="cd00090">
    <property type="entry name" value="HTH_ARSR"/>
    <property type="match status" value="1"/>
</dbReference>
<feature type="domain" description="HTH arsR-type" evidence="2">
    <location>
        <begin position="1"/>
        <end position="93"/>
    </location>
</feature>
<dbReference type="InterPro" id="IPR001845">
    <property type="entry name" value="HTH_ArsR_DNA-bd_dom"/>
</dbReference>
<dbReference type="Proteomes" id="UP000539372">
    <property type="component" value="Unassembled WGS sequence"/>
</dbReference>
<keyword evidence="4" id="KW-1185">Reference proteome</keyword>
<dbReference type="Pfam" id="PF01451">
    <property type="entry name" value="LMWPc"/>
    <property type="match status" value="1"/>
</dbReference>
<dbReference type="SMART" id="SM00418">
    <property type="entry name" value="HTH_ARSR"/>
    <property type="match status" value="1"/>
</dbReference>
<name>A0A7Y0DYJ0_9PROT</name>
<dbReference type="GO" id="GO:0003700">
    <property type="term" value="F:DNA-binding transcription factor activity"/>
    <property type="evidence" value="ECO:0007669"/>
    <property type="project" value="InterPro"/>
</dbReference>
<dbReference type="SMART" id="SM00226">
    <property type="entry name" value="LMWPc"/>
    <property type="match status" value="1"/>
</dbReference>
<evidence type="ECO:0000313" key="4">
    <source>
        <dbReference type="Proteomes" id="UP000539372"/>
    </source>
</evidence>
<dbReference type="AlphaFoldDB" id="A0A7Y0DYJ0"/>
<dbReference type="PRINTS" id="PR00778">
    <property type="entry name" value="HTHARSR"/>
</dbReference>
<evidence type="ECO:0000313" key="3">
    <source>
        <dbReference type="EMBL" id="NMM43947.1"/>
    </source>
</evidence>
<gene>
    <name evidence="3" type="ORF">HH303_05635</name>
</gene>
<dbReference type="CDD" id="cd16345">
    <property type="entry name" value="LMWP_ArsC"/>
    <property type="match status" value="1"/>
</dbReference>
<dbReference type="RefSeq" id="WP_169624265.1">
    <property type="nucleotide sequence ID" value="NZ_JABBNT010000002.1"/>
</dbReference>
<dbReference type="InterPro" id="IPR036196">
    <property type="entry name" value="Ptyr_pPase_sf"/>
</dbReference>
<organism evidence="3 4">
    <name type="scientific">Pacificispira spongiicola</name>
    <dbReference type="NCBI Taxonomy" id="2729598"/>
    <lineage>
        <taxon>Bacteria</taxon>
        <taxon>Pseudomonadati</taxon>
        <taxon>Pseudomonadota</taxon>
        <taxon>Alphaproteobacteria</taxon>
        <taxon>Rhodospirillales</taxon>
        <taxon>Rhodospirillaceae</taxon>
        <taxon>Pacificispira</taxon>
    </lineage>
</organism>
<dbReference type="Gene3D" id="3.40.50.2300">
    <property type="match status" value="1"/>
</dbReference>
<dbReference type="SUPFAM" id="SSF46785">
    <property type="entry name" value="Winged helix' DNA-binding domain"/>
    <property type="match status" value="1"/>
</dbReference>
<proteinExistence type="predicted"/>
<dbReference type="InterPro" id="IPR023485">
    <property type="entry name" value="Ptyr_pPase"/>
</dbReference>
<dbReference type="Gene3D" id="1.10.10.10">
    <property type="entry name" value="Winged helix-like DNA-binding domain superfamily/Winged helix DNA-binding domain"/>
    <property type="match status" value="1"/>
</dbReference>
<dbReference type="NCBIfam" id="NF033788">
    <property type="entry name" value="HTH_metalloreg"/>
    <property type="match status" value="1"/>
</dbReference>
<dbReference type="InterPro" id="IPR036388">
    <property type="entry name" value="WH-like_DNA-bd_sf"/>
</dbReference>
<dbReference type="PANTHER" id="PTHR43428">
    <property type="entry name" value="ARSENATE REDUCTASE"/>
    <property type="match status" value="1"/>
</dbReference>
<dbReference type="InterPro" id="IPR011991">
    <property type="entry name" value="ArsR-like_HTH"/>
</dbReference>
<evidence type="ECO:0000256" key="1">
    <source>
        <dbReference type="ARBA" id="ARBA00022849"/>
    </source>
</evidence>
<reference evidence="3 4" key="1">
    <citation type="submission" date="2020-04" db="EMBL/GenBank/DDBJ databases">
        <title>Rhodospirillaceae bacterium KN72 isolated from deep sea.</title>
        <authorList>
            <person name="Zhang D.-C."/>
        </authorList>
    </citation>
    <scope>NUCLEOTIDE SEQUENCE [LARGE SCALE GENOMIC DNA]</scope>
    <source>
        <strain evidence="3 4">KN72</strain>
    </source>
</reference>
<dbReference type="GO" id="GO:0046685">
    <property type="term" value="P:response to arsenic-containing substance"/>
    <property type="evidence" value="ECO:0007669"/>
    <property type="project" value="UniProtKB-KW"/>
</dbReference>
<dbReference type="InterPro" id="IPR036390">
    <property type="entry name" value="WH_DNA-bd_sf"/>
</dbReference>
<dbReference type="Pfam" id="PF12840">
    <property type="entry name" value="HTH_20"/>
    <property type="match status" value="1"/>
</dbReference>
<dbReference type="EMBL" id="JABBNT010000002">
    <property type="protein sequence ID" value="NMM43947.1"/>
    <property type="molecule type" value="Genomic_DNA"/>
</dbReference>
<evidence type="ECO:0000259" key="2">
    <source>
        <dbReference type="PROSITE" id="PS50987"/>
    </source>
</evidence>
<protein>
    <submittedName>
        <fullName evidence="3">Metalloregulator ArsR/SmtB family transcription factor</fullName>
    </submittedName>
</protein>
<keyword evidence="1" id="KW-0059">Arsenical resistance</keyword>
<dbReference type="PANTHER" id="PTHR43428:SF1">
    <property type="entry name" value="ARSENATE REDUCTASE"/>
    <property type="match status" value="1"/>
</dbReference>
<dbReference type="SUPFAM" id="SSF52788">
    <property type="entry name" value="Phosphotyrosine protein phosphatases I"/>
    <property type="match status" value="1"/>
</dbReference>
<dbReference type="PROSITE" id="PS50987">
    <property type="entry name" value="HTH_ARSR_2"/>
    <property type="match status" value="1"/>
</dbReference>
<accession>A0A7Y0DYJ0</accession>
<sequence length="279" mass="31166">MNFTTASQLFAALSHEVRLKVFHVLVRVGELSATELAECVGLRPSALSFHLKDLRQAGLVETRRDGQWIYYSANFAALTAFRWLMTKNGWSDMQPNPTEGNFPMNSDNRVYNVLFLCTGNSARSIIAECLLNREGMGRFKAYSAGSQPRGEIDPIAAALLQRNNFSLSDLRSKSWDEFSGDDAPVMDFVFTVCDDAAGEVCPVWPGQPMTAHWGVPDPVKFEGTETERTLFTADVFRMLTNRISIFCALPLQSLDKLSLQRKLDMIGKTENTKSDFQSA</sequence>
<comment type="caution">
    <text evidence="3">The sequence shown here is derived from an EMBL/GenBank/DDBJ whole genome shotgun (WGS) entry which is preliminary data.</text>
</comment>